<dbReference type="OrthoDB" id="2921349at2759"/>
<organism evidence="1 2">
    <name type="scientific">Tetrapyrgos nigripes</name>
    <dbReference type="NCBI Taxonomy" id="182062"/>
    <lineage>
        <taxon>Eukaryota</taxon>
        <taxon>Fungi</taxon>
        <taxon>Dikarya</taxon>
        <taxon>Basidiomycota</taxon>
        <taxon>Agaricomycotina</taxon>
        <taxon>Agaricomycetes</taxon>
        <taxon>Agaricomycetidae</taxon>
        <taxon>Agaricales</taxon>
        <taxon>Marasmiineae</taxon>
        <taxon>Marasmiaceae</taxon>
        <taxon>Tetrapyrgos</taxon>
    </lineage>
</organism>
<comment type="caution">
    <text evidence="1">The sequence shown here is derived from an EMBL/GenBank/DDBJ whole genome shotgun (WGS) entry which is preliminary data.</text>
</comment>
<accession>A0A8H5LXP2</accession>
<proteinExistence type="predicted"/>
<evidence type="ECO:0008006" key="3">
    <source>
        <dbReference type="Google" id="ProtNLM"/>
    </source>
</evidence>
<name>A0A8H5LXP2_9AGAR</name>
<evidence type="ECO:0000313" key="2">
    <source>
        <dbReference type="Proteomes" id="UP000559256"/>
    </source>
</evidence>
<dbReference type="EMBL" id="JAACJM010000004">
    <property type="protein sequence ID" value="KAF5373176.1"/>
    <property type="molecule type" value="Genomic_DNA"/>
</dbReference>
<dbReference type="AlphaFoldDB" id="A0A8H5LXP2"/>
<evidence type="ECO:0000313" key="1">
    <source>
        <dbReference type="EMBL" id="KAF5373176.1"/>
    </source>
</evidence>
<sequence>MSSNTFLPPIQRLPPELLQCIFPLCCDLLLPTEFHTISKRREIEDVRSPSFIHLSALALSHVCTRWRDISLSDSDLWSRVEIRGWLEDLTTNKVSSIASLTALYLERSKQRHLAIVVEFYDSFFGSKGDSDLIHLSDGLYEKARSFLPVYKLLFYEARRWRNVHICVHRTLSLSQPFLWPKRFPVLRHLSIHIMGNFFDSLGFITDLQLLEAPLLETLVHTGHNMLFAPYPDESEYWPLPSLQRALFTGAVSPNVKIAGPTTDLTLRHIDGAMAMQLDYTPCLPKKLYILTPPETYPYTTLSTTFDELTFPNLVELFIESSPLYIHEPNFPVNDSFIPFLDRSRSLSNKQSLITHLSLINVSIPDHELLSILALLPLVSHFAIGDVYYHTRAKNDEGEDEEDHAERLSEMDEDSTMLSQSFFHALSSYDPGITLGLRELHVGFGRFNNTKRAAVLDFLNFSHRRRAQSNGGGGMLQYVRVKIPDDWRDDHMLEQVGWQAEGQEDRIIIDIDWISSSMEWRSGLGSWRVVDS</sequence>
<gene>
    <name evidence="1" type="ORF">D9758_001632</name>
</gene>
<protein>
    <recommendedName>
        <fullName evidence="3">F-box domain-containing protein</fullName>
    </recommendedName>
</protein>
<keyword evidence="2" id="KW-1185">Reference proteome</keyword>
<dbReference type="Proteomes" id="UP000559256">
    <property type="component" value="Unassembled WGS sequence"/>
</dbReference>
<reference evidence="1 2" key="1">
    <citation type="journal article" date="2020" name="ISME J.">
        <title>Uncovering the hidden diversity of litter-decomposition mechanisms in mushroom-forming fungi.</title>
        <authorList>
            <person name="Floudas D."/>
            <person name="Bentzer J."/>
            <person name="Ahren D."/>
            <person name="Johansson T."/>
            <person name="Persson P."/>
            <person name="Tunlid A."/>
        </authorList>
    </citation>
    <scope>NUCLEOTIDE SEQUENCE [LARGE SCALE GENOMIC DNA]</scope>
    <source>
        <strain evidence="1 2">CBS 291.85</strain>
    </source>
</reference>